<dbReference type="SMART" id="SM00384">
    <property type="entry name" value="AT_hook"/>
    <property type="match status" value="4"/>
</dbReference>
<sequence length="305" mass="33148">MSPLLRCMKRQKKQTVLFQIGGRAPQKAIQKSTRGRPRKAIAPSPSMATDTAVPNRKRTTARMSTGGKWRAPPKKKLALAPTIGSSLAPQSVTLSPGKNRRGQRPVGRPRKSPALSPQKNKRPVGRPRKLVVPAPSKNKNPVGRPKKLVITPTGSTRTTGSVTMISKKNPRRPVGRPRKTVNPAPSKKKGTTPPATDFPPPVIRRYTGPRFWFGTHKPIRRPDPEHPIATDPQASAPVANAEAVTAPAATAPVATAPTPVRRNPYVTQALYDRQRATSRMSTGGRRAVYTKPCPTIPVHLLSEEE</sequence>
<organism evidence="3">
    <name type="scientific">Caenorhabditis remanei</name>
    <name type="common">Caenorhabditis vulgaris</name>
    <dbReference type="NCBI Taxonomy" id="31234"/>
    <lineage>
        <taxon>Eukaryota</taxon>
        <taxon>Metazoa</taxon>
        <taxon>Ecdysozoa</taxon>
        <taxon>Nematoda</taxon>
        <taxon>Chromadorea</taxon>
        <taxon>Rhabditida</taxon>
        <taxon>Rhabditina</taxon>
        <taxon>Rhabditomorpha</taxon>
        <taxon>Rhabditoidea</taxon>
        <taxon>Rhabditidae</taxon>
        <taxon>Peloderinae</taxon>
        <taxon>Caenorhabditis</taxon>
    </lineage>
</organism>
<feature type="compositionally biased region" description="Basic residues" evidence="1">
    <location>
        <begin position="168"/>
        <end position="179"/>
    </location>
</feature>
<feature type="compositionally biased region" description="Basic residues" evidence="1">
    <location>
        <begin position="119"/>
        <end position="129"/>
    </location>
</feature>
<accession>E3LCU8</accession>
<name>E3LCU8_CAERE</name>
<dbReference type="KEGG" id="crq:GCK72_024788"/>
<dbReference type="AlphaFoldDB" id="E3LCU8"/>
<feature type="compositionally biased region" description="Low complexity" evidence="1">
    <location>
        <begin position="248"/>
        <end position="260"/>
    </location>
</feature>
<evidence type="ECO:0000256" key="1">
    <source>
        <dbReference type="SAM" id="MobiDB-lite"/>
    </source>
</evidence>
<feature type="compositionally biased region" description="Polar residues" evidence="1">
    <location>
        <begin position="83"/>
        <end position="96"/>
    </location>
</feature>
<reference evidence="2" key="1">
    <citation type="submission" date="2007-07" db="EMBL/GenBank/DDBJ databases">
        <title>PCAP assembly of the Caenorhabditis remanei genome.</title>
        <authorList>
            <consortium name="The Caenorhabditis remanei Sequencing Consortium"/>
            <person name="Wilson R.K."/>
        </authorList>
    </citation>
    <scope>NUCLEOTIDE SEQUENCE [LARGE SCALE GENOMIC DNA]</scope>
    <source>
        <strain evidence="2">PB4641</strain>
    </source>
</reference>
<dbReference type="EMBL" id="DS268407">
    <property type="protein sequence ID" value="EFO82976.1"/>
    <property type="molecule type" value="Genomic_DNA"/>
</dbReference>
<protein>
    <submittedName>
        <fullName evidence="2">Uncharacterized protein</fullName>
    </submittedName>
</protein>
<gene>
    <name evidence="2" type="ORF">CRE_00528</name>
</gene>
<proteinExistence type="predicted"/>
<evidence type="ECO:0000313" key="2">
    <source>
        <dbReference type="EMBL" id="EFO82976.1"/>
    </source>
</evidence>
<evidence type="ECO:0000313" key="3">
    <source>
        <dbReference type="Proteomes" id="UP000008281"/>
    </source>
</evidence>
<dbReference type="RefSeq" id="XP_003118378.2">
    <property type="nucleotide sequence ID" value="XM_003118330.2"/>
</dbReference>
<dbReference type="HOGENOM" id="CLU_912874_0_0_1"/>
<dbReference type="InterPro" id="IPR017956">
    <property type="entry name" value="AT_hook_DNA-bd_motif"/>
</dbReference>
<dbReference type="GO" id="GO:0003677">
    <property type="term" value="F:DNA binding"/>
    <property type="evidence" value="ECO:0007669"/>
    <property type="project" value="InterPro"/>
</dbReference>
<dbReference type="PRINTS" id="PR00929">
    <property type="entry name" value="ATHOOK"/>
</dbReference>
<feature type="region of interest" description="Disordered" evidence="1">
    <location>
        <begin position="22"/>
        <end position="207"/>
    </location>
</feature>
<dbReference type="Proteomes" id="UP000008281">
    <property type="component" value="Unassembled WGS sequence"/>
</dbReference>
<dbReference type="GeneID" id="9821961"/>
<dbReference type="CTD" id="9821961"/>
<feature type="region of interest" description="Disordered" evidence="1">
    <location>
        <begin position="248"/>
        <end position="289"/>
    </location>
</feature>
<keyword evidence="3" id="KW-1185">Reference proteome</keyword>
<feature type="compositionally biased region" description="Basic residues" evidence="1">
    <location>
        <begin position="98"/>
        <end position="111"/>
    </location>
</feature>
<feature type="compositionally biased region" description="Polar residues" evidence="1">
    <location>
        <begin position="152"/>
        <end position="166"/>
    </location>
</feature>